<dbReference type="Proteomes" id="UP000187203">
    <property type="component" value="Unassembled WGS sequence"/>
</dbReference>
<reference evidence="2" key="1">
    <citation type="submission" date="2013-09" db="EMBL/GenBank/DDBJ databases">
        <title>Corchorus olitorius genome sequencing.</title>
        <authorList>
            <person name="Alam M."/>
            <person name="Haque M.S."/>
            <person name="Islam M.S."/>
            <person name="Emdad E.M."/>
            <person name="Islam M.M."/>
            <person name="Ahmed B."/>
            <person name="Halim A."/>
            <person name="Hossen Q.M.M."/>
            <person name="Hossain M.Z."/>
            <person name="Ahmed R."/>
            <person name="Khan M.M."/>
            <person name="Islam R."/>
            <person name="Rashid M.M."/>
            <person name="Khan S.A."/>
            <person name="Rahman M.S."/>
            <person name="Alam M."/>
            <person name="Yahiya A.S."/>
            <person name="Khan M.S."/>
            <person name="Azam M.S."/>
            <person name="Haque T."/>
            <person name="Lashkar M.Z.H."/>
            <person name="Akhand A.I."/>
            <person name="Morshed G."/>
            <person name="Roy S."/>
            <person name="Uddin K.S."/>
            <person name="Rabeya T."/>
            <person name="Hossain A.S."/>
            <person name="Chowdhury A."/>
            <person name="Snigdha A.R."/>
            <person name="Mortoza M.S."/>
            <person name="Matin S.A."/>
            <person name="Hoque S.M.E."/>
            <person name="Islam M.K."/>
            <person name="Roy D.K."/>
            <person name="Haider R."/>
            <person name="Moosa M.M."/>
            <person name="Elias S.M."/>
            <person name="Hasan A.M."/>
            <person name="Jahan S."/>
            <person name="Shafiuddin M."/>
            <person name="Mahmood N."/>
            <person name="Shommy N.S."/>
        </authorList>
    </citation>
    <scope>NUCLEOTIDE SEQUENCE [LARGE SCALE GENOMIC DNA]</scope>
    <source>
        <strain evidence="2">cv. O-4</strain>
    </source>
</reference>
<organism evidence="1 2">
    <name type="scientific">Corchorus olitorius</name>
    <dbReference type="NCBI Taxonomy" id="93759"/>
    <lineage>
        <taxon>Eukaryota</taxon>
        <taxon>Viridiplantae</taxon>
        <taxon>Streptophyta</taxon>
        <taxon>Embryophyta</taxon>
        <taxon>Tracheophyta</taxon>
        <taxon>Spermatophyta</taxon>
        <taxon>Magnoliopsida</taxon>
        <taxon>eudicotyledons</taxon>
        <taxon>Gunneridae</taxon>
        <taxon>Pentapetalae</taxon>
        <taxon>rosids</taxon>
        <taxon>malvids</taxon>
        <taxon>Malvales</taxon>
        <taxon>Malvaceae</taxon>
        <taxon>Grewioideae</taxon>
        <taxon>Apeibeae</taxon>
        <taxon>Corchorus</taxon>
    </lineage>
</organism>
<name>A0A1R3KNN2_9ROSI</name>
<gene>
    <name evidence="1" type="ORF">COLO4_06188</name>
</gene>
<dbReference type="AlphaFoldDB" id="A0A1R3KNN2"/>
<comment type="caution">
    <text evidence="1">The sequence shown here is derived from an EMBL/GenBank/DDBJ whole genome shotgun (WGS) entry which is preliminary data.</text>
</comment>
<sequence length="50" mass="5879">MEVESMTVAVEIMNKALEDNPWSIMGHCFNMKKWPANTPAKEVDFRYIQF</sequence>
<protein>
    <submittedName>
        <fullName evidence="1">Uncharacterized protein</fullName>
    </submittedName>
</protein>
<dbReference type="EMBL" id="AWUE01012646">
    <property type="protein sequence ID" value="OMP08705.1"/>
    <property type="molecule type" value="Genomic_DNA"/>
</dbReference>
<dbReference type="OrthoDB" id="1748760at2759"/>
<accession>A0A1R3KNN2</accession>
<keyword evidence="2" id="KW-1185">Reference proteome</keyword>
<evidence type="ECO:0000313" key="2">
    <source>
        <dbReference type="Proteomes" id="UP000187203"/>
    </source>
</evidence>
<evidence type="ECO:0000313" key="1">
    <source>
        <dbReference type="EMBL" id="OMP08705.1"/>
    </source>
</evidence>
<proteinExistence type="predicted"/>